<dbReference type="GeneID" id="118406363"/>
<evidence type="ECO:0000313" key="6">
    <source>
        <dbReference type="Proteomes" id="UP000001554"/>
    </source>
</evidence>
<dbReference type="AlphaFoldDB" id="A0A9J7HPW3"/>
<dbReference type="SMART" id="SM00320">
    <property type="entry name" value="WD40"/>
    <property type="match status" value="7"/>
</dbReference>
<feature type="domain" description="F-box" evidence="5">
    <location>
        <begin position="337"/>
        <end position="383"/>
    </location>
</feature>
<gene>
    <name evidence="7" type="primary">LOC118406363</name>
</gene>
<dbReference type="Gene3D" id="2.130.10.10">
    <property type="entry name" value="YVTN repeat-like/Quinoprotein amine dehydrogenase"/>
    <property type="match status" value="3"/>
</dbReference>
<keyword evidence="2" id="KW-0677">Repeat</keyword>
<dbReference type="InterPro" id="IPR015943">
    <property type="entry name" value="WD40/YVTN_repeat-like_dom_sf"/>
</dbReference>
<evidence type="ECO:0000256" key="1">
    <source>
        <dbReference type="ARBA" id="ARBA00022574"/>
    </source>
</evidence>
<accession>A0A9J7HPW3</accession>
<feature type="repeat" description="WD" evidence="3">
    <location>
        <begin position="674"/>
        <end position="713"/>
    </location>
</feature>
<feature type="repeat" description="WD" evidence="3">
    <location>
        <begin position="650"/>
        <end position="673"/>
    </location>
</feature>
<dbReference type="SMART" id="SM00256">
    <property type="entry name" value="FBOX"/>
    <property type="match status" value="1"/>
</dbReference>
<dbReference type="KEGG" id="bfo:118406363"/>
<dbReference type="PRINTS" id="PR00320">
    <property type="entry name" value="GPROTEINBRPT"/>
</dbReference>
<feature type="region of interest" description="Disordered" evidence="4">
    <location>
        <begin position="166"/>
        <end position="257"/>
    </location>
</feature>
<feature type="repeat" description="WD" evidence="3">
    <location>
        <begin position="545"/>
        <end position="586"/>
    </location>
</feature>
<evidence type="ECO:0000256" key="2">
    <source>
        <dbReference type="ARBA" id="ARBA00022737"/>
    </source>
</evidence>
<dbReference type="Proteomes" id="UP000001554">
    <property type="component" value="Chromosome 19"/>
</dbReference>
<dbReference type="Gene3D" id="1.20.1280.50">
    <property type="match status" value="1"/>
</dbReference>
<dbReference type="RefSeq" id="XP_035662225.1">
    <property type="nucleotide sequence ID" value="XM_035806332.1"/>
</dbReference>
<evidence type="ECO:0000256" key="3">
    <source>
        <dbReference type="PROSITE-ProRule" id="PRU00221"/>
    </source>
</evidence>
<protein>
    <submittedName>
        <fullName evidence="7">F-box/WD repeat-containing protein 7-like</fullName>
    </submittedName>
</protein>
<dbReference type="OrthoDB" id="5580488at2759"/>
<dbReference type="OMA" id="TLHRDFM"/>
<keyword evidence="6" id="KW-1185">Reference proteome</keyword>
<organism evidence="6 7">
    <name type="scientific">Branchiostoma floridae</name>
    <name type="common">Florida lancelet</name>
    <name type="synonym">Amphioxus</name>
    <dbReference type="NCBI Taxonomy" id="7739"/>
    <lineage>
        <taxon>Eukaryota</taxon>
        <taxon>Metazoa</taxon>
        <taxon>Chordata</taxon>
        <taxon>Cephalochordata</taxon>
        <taxon>Leptocardii</taxon>
        <taxon>Amphioxiformes</taxon>
        <taxon>Branchiostomatidae</taxon>
        <taxon>Branchiostoma</taxon>
    </lineage>
</organism>
<reference evidence="6" key="1">
    <citation type="journal article" date="2020" name="Nat. Ecol. Evol.">
        <title>Deeply conserved synteny resolves early events in vertebrate evolution.</title>
        <authorList>
            <person name="Simakov O."/>
            <person name="Marletaz F."/>
            <person name="Yue J.X."/>
            <person name="O'Connell B."/>
            <person name="Jenkins J."/>
            <person name="Brandt A."/>
            <person name="Calef R."/>
            <person name="Tung C.H."/>
            <person name="Huang T.K."/>
            <person name="Schmutz J."/>
            <person name="Satoh N."/>
            <person name="Yu J.K."/>
            <person name="Putnam N.H."/>
            <person name="Green R.E."/>
            <person name="Rokhsar D.S."/>
        </authorList>
    </citation>
    <scope>NUCLEOTIDE SEQUENCE [LARGE SCALE GENOMIC DNA]</scope>
    <source>
        <strain evidence="6">S238N-H82</strain>
    </source>
</reference>
<dbReference type="SUPFAM" id="SSF50978">
    <property type="entry name" value="WD40 repeat-like"/>
    <property type="match status" value="1"/>
</dbReference>
<feature type="repeat" description="WD" evidence="3">
    <location>
        <begin position="505"/>
        <end position="544"/>
    </location>
</feature>
<dbReference type="PROSITE" id="PS50181">
    <property type="entry name" value="FBOX"/>
    <property type="match status" value="1"/>
</dbReference>
<dbReference type="InterPro" id="IPR001680">
    <property type="entry name" value="WD40_rpt"/>
</dbReference>
<dbReference type="PROSITE" id="PS50082">
    <property type="entry name" value="WD_REPEATS_2"/>
    <property type="match status" value="6"/>
</dbReference>
<dbReference type="InterPro" id="IPR001810">
    <property type="entry name" value="F-box_dom"/>
</dbReference>
<dbReference type="CDD" id="cd00200">
    <property type="entry name" value="WD40"/>
    <property type="match status" value="1"/>
</dbReference>
<keyword evidence="1 3" id="KW-0853">WD repeat</keyword>
<evidence type="ECO:0000313" key="7">
    <source>
        <dbReference type="RefSeq" id="XP_035662225.1"/>
    </source>
</evidence>
<dbReference type="InterPro" id="IPR036322">
    <property type="entry name" value="WD40_repeat_dom_sf"/>
</dbReference>
<dbReference type="InterPro" id="IPR019775">
    <property type="entry name" value="WD40_repeat_CS"/>
</dbReference>
<dbReference type="CDD" id="cd22148">
    <property type="entry name" value="F-box_DdgacFF-like"/>
    <property type="match status" value="1"/>
</dbReference>
<dbReference type="PROSITE" id="PS50294">
    <property type="entry name" value="WD_REPEATS_REGION"/>
    <property type="match status" value="4"/>
</dbReference>
<dbReference type="PROSITE" id="PS00678">
    <property type="entry name" value="WD_REPEATS_1"/>
    <property type="match status" value="3"/>
</dbReference>
<feature type="region of interest" description="Disordered" evidence="4">
    <location>
        <begin position="1"/>
        <end position="53"/>
    </location>
</feature>
<dbReference type="PANTHER" id="PTHR19849:SF1">
    <property type="entry name" value="F-BOX_WD REPEAT-CONTAINING PROTEIN 7"/>
    <property type="match status" value="1"/>
</dbReference>
<dbReference type="SUPFAM" id="SSF81383">
    <property type="entry name" value="F-box domain"/>
    <property type="match status" value="1"/>
</dbReference>
<feature type="repeat" description="WD" evidence="3">
    <location>
        <begin position="424"/>
        <end position="463"/>
    </location>
</feature>
<dbReference type="Pfam" id="PF00400">
    <property type="entry name" value="WD40"/>
    <property type="match status" value="5"/>
</dbReference>
<name>A0A9J7HPW3_BRAFL</name>
<dbReference type="Pfam" id="PF12937">
    <property type="entry name" value="F-box-like"/>
    <property type="match status" value="1"/>
</dbReference>
<reference evidence="7" key="2">
    <citation type="submission" date="2025-08" db="UniProtKB">
        <authorList>
            <consortium name="RefSeq"/>
        </authorList>
    </citation>
    <scope>IDENTIFICATION</scope>
    <source>
        <strain evidence="7">S238N-H82</strain>
        <tissue evidence="7">Testes</tissue>
    </source>
</reference>
<sequence length="725" mass="82831">MSGSVKVESGPADSATWRMSTVTAGSKGSRGKTTKGPSKDTSAQSQDKEARVPWESFGGRIKTPNTVEFDRQLDHVAKWVEEWSHKKRIIVLEALLKRCNYQQFQFLWTVSQPTLHRDFMFAAKRDYPSTKFVPISTHLTREIRHRLELYRSDKTHRLKSALLQTPSDVKHANQPETAFPRIDDSRSQHGKRSQIPLSRSTGSVKLPSIRQESAASGGGLVQKELSQSAPVSQWLKGMPSRRHVQEELSPRGEGSFGKIVPSAGAMRKAVNESFLSKDERAQTRSGILPREAWQLILWFEQSWDDVKRNEFLHKLLLKLDPRQHYFISSYLSVKQYRDFITLLPEHLALKILSYLKPTELLSASRVSQAWNRIISDQGLWRVKCYETVMKLPITAHVQDWKKLYKDNWFLQRNWDIGRCRITEIRGHSDKVLSVAFEGRRMASGSADKLVRVWDIKTGNLLHTLKGHTKGIWCLQFFTKHLILSGSYDSTIKIWNLRTNTCARTLFGHEGPVWALVRKDVMMVTGSQDKTAKIWEIRRCRLAHTLKGHSAAVFAVDMDDDCTIVITGSADRSIRIWSCESGRSLKTIWASHTTSIMTVSYHRGFFACSAGGMIFLWNLKTATCIKKFHEHEKRVEKLQLQITNPEKVEGLMVSAGKDGMIKYWDISKDKSIQTMRGHKGQINCIQFDETKMATASADGKIRVWDFHISSKTDTNVVRVKDYVDPT</sequence>
<evidence type="ECO:0000256" key="4">
    <source>
        <dbReference type="SAM" id="MobiDB-lite"/>
    </source>
</evidence>
<dbReference type="InterPro" id="IPR020472">
    <property type="entry name" value="WD40_PAC1"/>
</dbReference>
<proteinExistence type="predicted"/>
<dbReference type="PANTHER" id="PTHR19849">
    <property type="entry name" value="PHOSPHOLIPASE A-2-ACTIVATING PROTEIN"/>
    <property type="match status" value="1"/>
</dbReference>
<evidence type="ECO:0000259" key="5">
    <source>
        <dbReference type="PROSITE" id="PS50181"/>
    </source>
</evidence>
<dbReference type="InterPro" id="IPR036047">
    <property type="entry name" value="F-box-like_dom_sf"/>
</dbReference>
<feature type="repeat" description="WD" evidence="3">
    <location>
        <begin position="464"/>
        <end position="504"/>
    </location>
</feature>